<evidence type="ECO:0000256" key="1">
    <source>
        <dbReference type="SAM" id="MobiDB-lite"/>
    </source>
</evidence>
<comment type="caution">
    <text evidence="2">The sequence shown here is derived from an EMBL/GenBank/DDBJ whole genome shotgun (WGS) entry which is preliminary data.</text>
</comment>
<evidence type="ECO:0000313" key="3">
    <source>
        <dbReference type="Proteomes" id="UP001247754"/>
    </source>
</evidence>
<sequence length="93" mass="9593">MANEPKPAAEKRADPGERRNAQGDHEGALHRPEAFDPLNPARAVPSGGGPDARPGPKGQPGQDPRDPQGPGGEAPRGTKANTRGWGTVSGDED</sequence>
<dbReference type="Proteomes" id="UP001247754">
    <property type="component" value="Unassembled WGS sequence"/>
</dbReference>
<feature type="compositionally biased region" description="Basic and acidic residues" evidence="1">
    <location>
        <begin position="7"/>
        <end position="34"/>
    </location>
</feature>
<keyword evidence="3" id="KW-1185">Reference proteome</keyword>
<dbReference type="EMBL" id="JAVKPH010000032">
    <property type="protein sequence ID" value="MDR5654710.1"/>
    <property type="molecule type" value="Genomic_DNA"/>
</dbReference>
<dbReference type="RefSeq" id="WP_310458861.1">
    <property type="nucleotide sequence ID" value="NZ_JAVKPH010000032.1"/>
</dbReference>
<protein>
    <submittedName>
        <fullName evidence="2">Uncharacterized protein</fullName>
    </submittedName>
</protein>
<organism evidence="2 3">
    <name type="scientific">Ruixingdingia sedimenti</name>
    <dbReference type="NCBI Taxonomy" id="3073604"/>
    <lineage>
        <taxon>Bacteria</taxon>
        <taxon>Pseudomonadati</taxon>
        <taxon>Pseudomonadota</taxon>
        <taxon>Alphaproteobacteria</taxon>
        <taxon>Rhodobacterales</taxon>
        <taxon>Paracoccaceae</taxon>
        <taxon>Ruixingdingia</taxon>
    </lineage>
</organism>
<evidence type="ECO:0000313" key="2">
    <source>
        <dbReference type="EMBL" id="MDR5654710.1"/>
    </source>
</evidence>
<proteinExistence type="predicted"/>
<reference evidence="2 3" key="1">
    <citation type="submission" date="2023-09" db="EMBL/GenBank/DDBJ databases">
        <title>Xinfangfangia sedmenti sp. nov., isolated the sedment.</title>
        <authorList>
            <person name="Xu L."/>
        </authorList>
    </citation>
    <scope>NUCLEOTIDE SEQUENCE [LARGE SCALE GENOMIC DNA]</scope>
    <source>
        <strain evidence="2 3">LG-4</strain>
    </source>
</reference>
<accession>A0ABU1FCW1</accession>
<gene>
    <name evidence="2" type="ORF">RGD00_19035</name>
</gene>
<feature type="region of interest" description="Disordered" evidence="1">
    <location>
        <begin position="1"/>
        <end position="93"/>
    </location>
</feature>
<name>A0ABU1FCW1_9RHOB</name>